<reference evidence="1 2" key="1">
    <citation type="submission" date="2021-02" db="EMBL/GenBank/DDBJ databases">
        <title>Complete Genome Sequence of Cupriavidus oxalaticus Strain Ox1, a Soil Oxalate-Degrading Species.</title>
        <authorList>
            <person name="Palmieri F."/>
            <person name="Udriet P."/>
            <person name="Deuasquier M."/>
            <person name="Beaudoing E."/>
            <person name="Johnson S.L."/>
            <person name="Davenport K.W."/>
            <person name="Chain P.S."/>
            <person name="Bindschedler S."/>
            <person name="Junier P."/>
        </authorList>
    </citation>
    <scope>NUCLEOTIDE SEQUENCE [LARGE SCALE GENOMIC DNA]</scope>
    <source>
        <strain evidence="1 2">Ox1</strain>
    </source>
</reference>
<keyword evidence="2" id="KW-1185">Reference proteome</keyword>
<evidence type="ECO:0000313" key="1">
    <source>
        <dbReference type="EMBL" id="QRQ90337.1"/>
    </source>
</evidence>
<gene>
    <name evidence="1" type="ORF">JTE92_06510</name>
</gene>
<evidence type="ECO:0000313" key="2">
    <source>
        <dbReference type="Proteomes" id="UP000623307"/>
    </source>
</evidence>
<dbReference type="Proteomes" id="UP000623307">
    <property type="component" value="Chromosome 1"/>
</dbReference>
<dbReference type="RefSeq" id="WP_063239247.1">
    <property type="nucleotide sequence ID" value="NZ_CP069809.1"/>
</dbReference>
<proteinExistence type="predicted"/>
<evidence type="ECO:0008006" key="3">
    <source>
        <dbReference type="Google" id="ProtNLM"/>
    </source>
</evidence>
<protein>
    <recommendedName>
        <fullName evidence="3">ABC transporter permease</fullName>
    </recommendedName>
</protein>
<dbReference type="GeneID" id="303489164"/>
<organism evidence="1 2">
    <name type="scientific">Cupriavidus oxalaticus</name>
    <dbReference type="NCBI Taxonomy" id="96344"/>
    <lineage>
        <taxon>Bacteria</taxon>
        <taxon>Pseudomonadati</taxon>
        <taxon>Pseudomonadota</taxon>
        <taxon>Betaproteobacteria</taxon>
        <taxon>Burkholderiales</taxon>
        <taxon>Burkholderiaceae</taxon>
        <taxon>Cupriavidus</taxon>
    </lineage>
</organism>
<dbReference type="EMBL" id="CP069811">
    <property type="protein sequence ID" value="QRQ90337.1"/>
    <property type="molecule type" value="Genomic_DNA"/>
</dbReference>
<name>A0ABX7HJW2_9BURK</name>
<sequence>MPRLKGAFDCEFRFSGMGGDVMDGSLKIGLTVLALVTGGIYTAERVMGMDMSATDVVRLLVQHGTEFLHRLFYF</sequence>
<accession>A0ABX7HJW2</accession>